<dbReference type="SUPFAM" id="SSF55816">
    <property type="entry name" value="5'-nucleotidase (syn. UDP-sugar hydrolase), C-terminal domain"/>
    <property type="match status" value="1"/>
</dbReference>
<name>A0A7S4DTJ8_9EUKA</name>
<feature type="domain" description="Putative 5'-nucleotidase C-terminal" evidence="2">
    <location>
        <begin position="19"/>
        <end position="85"/>
    </location>
</feature>
<reference evidence="3" key="1">
    <citation type="submission" date="2021-01" db="EMBL/GenBank/DDBJ databases">
        <authorList>
            <person name="Corre E."/>
            <person name="Pelletier E."/>
            <person name="Niang G."/>
            <person name="Scheremetjew M."/>
            <person name="Finn R."/>
            <person name="Kale V."/>
            <person name="Holt S."/>
            <person name="Cochrane G."/>
            <person name="Meng A."/>
            <person name="Brown T."/>
            <person name="Cohen L."/>
        </authorList>
    </citation>
    <scope>NUCLEOTIDE SEQUENCE</scope>
    <source>
        <strain evidence="3">CCCM811</strain>
    </source>
</reference>
<sequence length="269" mass="29332">MNLDQTLGCNPYPEKLSRHHSQLFDIMLNQVWPYGLKVDVDTYYGVFSRGGLRYDLYPGDVNLDDIVTLTPFHNEFFVANNVPGMMLINIKSQHGFHWHYATSDQALNGNLHYTLFMDGYDRAELMSRLTSQGYSGSASRYDTTLDTTTIWSEFVKAQWSCDQPSSSQDGRSSSAGSETALIAGLAIGFAAVVVGLLLVGYKFAPCMNNNSGQNTELAGMAGGSSMVEGGSVAEPSSIIEQASVVDPENHPRFVIGSNAELGSAEEEEI</sequence>
<protein>
    <recommendedName>
        <fullName evidence="2">Putative 5'-nucleotidase C-terminal domain-containing protein</fullName>
    </recommendedName>
</protein>
<dbReference type="Gene3D" id="3.90.780.10">
    <property type="entry name" value="5'-Nucleotidase, C-terminal domain"/>
    <property type="match status" value="1"/>
</dbReference>
<dbReference type="EMBL" id="HBIV01029293">
    <property type="protein sequence ID" value="CAE0669305.1"/>
    <property type="molecule type" value="Transcribed_RNA"/>
</dbReference>
<dbReference type="GO" id="GO:0016787">
    <property type="term" value="F:hydrolase activity"/>
    <property type="evidence" value="ECO:0007669"/>
    <property type="project" value="InterPro"/>
</dbReference>
<keyword evidence="1" id="KW-1133">Transmembrane helix</keyword>
<keyword evidence="1" id="KW-0812">Transmembrane</keyword>
<dbReference type="Pfam" id="PF21953">
    <property type="entry name" value="NadN_nucleosid_C"/>
    <property type="match status" value="1"/>
</dbReference>
<evidence type="ECO:0000259" key="2">
    <source>
        <dbReference type="Pfam" id="PF21953"/>
    </source>
</evidence>
<feature type="transmembrane region" description="Helical" evidence="1">
    <location>
        <begin position="180"/>
        <end position="201"/>
    </location>
</feature>
<organism evidence="3">
    <name type="scientific">Lotharella globosa</name>
    <dbReference type="NCBI Taxonomy" id="91324"/>
    <lineage>
        <taxon>Eukaryota</taxon>
        <taxon>Sar</taxon>
        <taxon>Rhizaria</taxon>
        <taxon>Cercozoa</taxon>
        <taxon>Chlorarachniophyceae</taxon>
        <taxon>Lotharella</taxon>
    </lineage>
</organism>
<proteinExistence type="predicted"/>
<dbReference type="AlphaFoldDB" id="A0A7S4DTJ8"/>
<gene>
    <name evidence="3" type="ORF">LGLO00237_LOCUS20932</name>
</gene>
<evidence type="ECO:0000256" key="1">
    <source>
        <dbReference type="SAM" id="Phobius"/>
    </source>
</evidence>
<dbReference type="InterPro" id="IPR053828">
    <property type="entry name" value="Nucleosidase_C"/>
</dbReference>
<dbReference type="InterPro" id="IPR036907">
    <property type="entry name" value="5'-Nucleotdase_C_sf"/>
</dbReference>
<accession>A0A7S4DTJ8</accession>
<dbReference type="GO" id="GO:0009166">
    <property type="term" value="P:nucleotide catabolic process"/>
    <property type="evidence" value="ECO:0007669"/>
    <property type="project" value="InterPro"/>
</dbReference>
<keyword evidence="1" id="KW-0472">Membrane</keyword>
<evidence type="ECO:0000313" key="3">
    <source>
        <dbReference type="EMBL" id="CAE0669305.1"/>
    </source>
</evidence>